<proteinExistence type="inferred from homology"/>
<keyword evidence="9" id="KW-1185">Reference proteome</keyword>
<dbReference type="OMA" id="YHFANEN"/>
<dbReference type="EMBL" id="KQ964583">
    <property type="protein sequence ID" value="KXN68299.1"/>
    <property type="molecule type" value="Genomic_DNA"/>
</dbReference>
<accession>A0A137P0B0</accession>
<dbReference type="OrthoDB" id="1716531at2759"/>
<organism evidence="8 9">
    <name type="scientific">Conidiobolus coronatus (strain ATCC 28846 / CBS 209.66 / NRRL 28638)</name>
    <name type="common">Delacroixia coronata</name>
    <dbReference type="NCBI Taxonomy" id="796925"/>
    <lineage>
        <taxon>Eukaryota</taxon>
        <taxon>Fungi</taxon>
        <taxon>Fungi incertae sedis</taxon>
        <taxon>Zoopagomycota</taxon>
        <taxon>Entomophthoromycotina</taxon>
        <taxon>Entomophthoromycetes</taxon>
        <taxon>Entomophthorales</taxon>
        <taxon>Ancylistaceae</taxon>
        <taxon>Conidiobolus</taxon>
    </lineage>
</organism>
<evidence type="ECO:0000256" key="2">
    <source>
        <dbReference type="ARBA" id="ARBA00008917"/>
    </source>
</evidence>
<dbReference type="Pfam" id="PF04511">
    <property type="entry name" value="DER1"/>
    <property type="match status" value="1"/>
</dbReference>
<evidence type="ECO:0000313" key="9">
    <source>
        <dbReference type="Proteomes" id="UP000070444"/>
    </source>
</evidence>
<feature type="transmembrane region" description="Helical" evidence="7">
    <location>
        <begin position="57"/>
        <end position="78"/>
    </location>
</feature>
<keyword evidence="4 7" id="KW-0256">Endoplasmic reticulum</keyword>
<feature type="transmembrane region" description="Helical" evidence="7">
    <location>
        <begin position="160"/>
        <end position="188"/>
    </location>
</feature>
<feature type="transmembrane region" description="Helical" evidence="7">
    <location>
        <begin position="20"/>
        <end position="37"/>
    </location>
</feature>
<gene>
    <name evidence="8" type="ORF">CONCODRAFT_9452</name>
</gene>
<dbReference type="GO" id="GO:0005789">
    <property type="term" value="C:endoplasmic reticulum membrane"/>
    <property type="evidence" value="ECO:0007669"/>
    <property type="project" value="UniProtKB-SubCell"/>
</dbReference>
<dbReference type="AlphaFoldDB" id="A0A137P0B0"/>
<keyword evidence="5 7" id="KW-1133">Transmembrane helix</keyword>
<name>A0A137P0B0_CONC2</name>
<evidence type="ECO:0000256" key="7">
    <source>
        <dbReference type="RuleBase" id="RU363059"/>
    </source>
</evidence>
<dbReference type="STRING" id="796925.A0A137P0B0"/>
<evidence type="ECO:0000256" key="1">
    <source>
        <dbReference type="ARBA" id="ARBA00004477"/>
    </source>
</evidence>
<evidence type="ECO:0000256" key="4">
    <source>
        <dbReference type="ARBA" id="ARBA00022824"/>
    </source>
</evidence>
<evidence type="ECO:0000256" key="6">
    <source>
        <dbReference type="ARBA" id="ARBA00023136"/>
    </source>
</evidence>
<feature type="transmembrane region" description="Helical" evidence="7">
    <location>
        <begin position="123"/>
        <end position="139"/>
    </location>
</feature>
<sequence length="229" mass="27322">MIKLLLEYINWGLKLTTNTTKYITLIIVLISLLPKLNLFTLPTLELDNDKILWNFQFYRLFTCYFIYKFDWTFAFMVWNWIRFSTEVEKFIFKNNQPEFIWYLVLQGGFCLIGGIIFSLKDMGYVLLYTLVGIWSYHFANENVMYFYKVYLPGKYMPISYIIFDIVMLEWVPIHGIVGLLSCLIFVYFDVKSKTQHLVNPLQTPDLMYKLFPGSSKKGQFDEENLIHND</sequence>
<keyword evidence="3 7" id="KW-0812">Transmembrane</keyword>
<comment type="similarity">
    <text evidence="2 7">Belongs to the derlin family.</text>
</comment>
<protein>
    <recommendedName>
        <fullName evidence="7">Derlin</fullName>
    </recommendedName>
</protein>
<dbReference type="InterPro" id="IPR007599">
    <property type="entry name" value="DER1"/>
</dbReference>
<comment type="subcellular location">
    <subcellularLocation>
        <location evidence="1 7">Endoplasmic reticulum membrane</location>
        <topology evidence="1 7">Multi-pass membrane protein</topology>
    </subcellularLocation>
</comment>
<keyword evidence="6 7" id="KW-0472">Membrane</keyword>
<reference evidence="8 9" key="1">
    <citation type="journal article" date="2015" name="Genome Biol. Evol.">
        <title>Phylogenomic analyses indicate that early fungi evolved digesting cell walls of algal ancestors of land plants.</title>
        <authorList>
            <person name="Chang Y."/>
            <person name="Wang S."/>
            <person name="Sekimoto S."/>
            <person name="Aerts A.L."/>
            <person name="Choi C."/>
            <person name="Clum A."/>
            <person name="LaButti K.M."/>
            <person name="Lindquist E.A."/>
            <person name="Yee Ngan C."/>
            <person name="Ohm R.A."/>
            <person name="Salamov A.A."/>
            <person name="Grigoriev I.V."/>
            <person name="Spatafora J.W."/>
            <person name="Berbee M.L."/>
        </authorList>
    </citation>
    <scope>NUCLEOTIDE SEQUENCE [LARGE SCALE GENOMIC DNA]</scope>
    <source>
        <strain evidence="8 9">NRRL 28638</strain>
    </source>
</reference>
<comment type="function">
    <text evidence="7">May be involved in the degradation of misfolded endoplasmic reticulum (ER) luminal proteins.</text>
</comment>
<dbReference type="GO" id="GO:0006950">
    <property type="term" value="P:response to stress"/>
    <property type="evidence" value="ECO:0007669"/>
    <property type="project" value="UniProtKB-ARBA"/>
</dbReference>
<evidence type="ECO:0000256" key="3">
    <source>
        <dbReference type="ARBA" id="ARBA00022692"/>
    </source>
</evidence>
<evidence type="ECO:0000313" key="8">
    <source>
        <dbReference type="EMBL" id="KXN68299.1"/>
    </source>
</evidence>
<feature type="transmembrane region" description="Helical" evidence="7">
    <location>
        <begin position="99"/>
        <end position="117"/>
    </location>
</feature>
<dbReference type="Proteomes" id="UP000070444">
    <property type="component" value="Unassembled WGS sequence"/>
</dbReference>
<evidence type="ECO:0000256" key="5">
    <source>
        <dbReference type="ARBA" id="ARBA00022989"/>
    </source>
</evidence>
<dbReference type="PANTHER" id="PTHR11009">
    <property type="entry name" value="DER1-LIKE PROTEIN, DERLIN"/>
    <property type="match status" value="1"/>
</dbReference>